<dbReference type="Gene3D" id="3.90.660.10">
    <property type="match status" value="1"/>
</dbReference>
<dbReference type="SUPFAM" id="SSF51905">
    <property type="entry name" value="FAD/NAD(P)-binding domain"/>
    <property type="match status" value="1"/>
</dbReference>
<dbReference type="PANTHER" id="PTHR10742:SF416">
    <property type="entry name" value="SPERMINE OXIDASE"/>
    <property type="match status" value="1"/>
</dbReference>
<organism evidence="2">
    <name type="scientific">Sarcoptes scabiei</name>
    <name type="common">Itch mite</name>
    <name type="synonym">Acarus scabiei</name>
    <dbReference type="NCBI Taxonomy" id="52283"/>
    <lineage>
        <taxon>Eukaryota</taxon>
        <taxon>Metazoa</taxon>
        <taxon>Ecdysozoa</taxon>
        <taxon>Arthropoda</taxon>
        <taxon>Chelicerata</taxon>
        <taxon>Arachnida</taxon>
        <taxon>Acari</taxon>
        <taxon>Acariformes</taxon>
        <taxon>Sarcoptiformes</taxon>
        <taxon>Astigmata</taxon>
        <taxon>Psoroptidia</taxon>
        <taxon>Sarcoptoidea</taxon>
        <taxon>Sarcoptidae</taxon>
        <taxon>Sarcoptinae</taxon>
        <taxon>Sarcoptes</taxon>
    </lineage>
</organism>
<dbReference type="OrthoDB" id="2019015at2759"/>
<dbReference type="EnsemblMetazoa" id="SSS_5097s_mrna">
    <property type="protein sequence ID" value="KAF7490913.1"/>
    <property type="gene ID" value="SSS_5097"/>
</dbReference>
<dbReference type="PANTHER" id="PTHR10742">
    <property type="entry name" value="FLAVIN MONOAMINE OXIDASE"/>
    <property type="match status" value="1"/>
</dbReference>
<evidence type="ECO:0000313" key="4">
    <source>
        <dbReference type="Proteomes" id="UP000070412"/>
    </source>
</evidence>
<dbReference type="Pfam" id="PF01593">
    <property type="entry name" value="Amino_oxidase"/>
    <property type="match status" value="1"/>
</dbReference>
<evidence type="ECO:0000313" key="2">
    <source>
        <dbReference type="EMBL" id="KAF7490913.1"/>
    </source>
</evidence>
<name>A0A834RBM7_SARSC</name>
<dbReference type="EMBL" id="WVUK01000062">
    <property type="protein sequence ID" value="KAF7490913.1"/>
    <property type="molecule type" value="Genomic_DNA"/>
</dbReference>
<feature type="domain" description="Amine oxidase" evidence="1">
    <location>
        <begin position="13"/>
        <end position="520"/>
    </location>
</feature>
<evidence type="ECO:0000313" key="3">
    <source>
        <dbReference type="EnsemblMetazoa" id="KAF7490913.1"/>
    </source>
</evidence>
<dbReference type="InterPro" id="IPR002937">
    <property type="entry name" value="Amino_oxidase"/>
</dbReference>
<proteinExistence type="predicted"/>
<reference evidence="2" key="2">
    <citation type="submission" date="2020-01" db="EMBL/GenBank/DDBJ databases">
        <authorList>
            <person name="Korhonen P.K.K."/>
            <person name="Guangxu M.G."/>
            <person name="Wang T.W."/>
            <person name="Stroehlein A.J.S."/>
            <person name="Young N.D."/>
            <person name="Ang C.-S.A."/>
            <person name="Fernando D.W.F."/>
            <person name="Lu H.L."/>
            <person name="Taylor S.T."/>
            <person name="Ehtesham M.E.M."/>
            <person name="Najaraj S.H.N."/>
            <person name="Harsha G.H.G."/>
            <person name="Madugundu A.M."/>
            <person name="Renuse S.R."/>
            <person name="Holt D.H."/>
            <person name="Pandey A.P."/>
            <person name="Papenfuss A.P."/>
            <person name="Gasser R.B.G."/>
            <person name="Fischer K.F."/>
        </authorList>
    </citation>
    <scope>NUCLEOTIDE SEQUENCE</scope>
    <source>
        <strain evidence="2">SSS_KF_BRIS2020</strain>
    </source>
</reference>
<dbReference type="GO" id="GO:0046592">
    <property type="term" value="F:polyamine oxidase activity"/>
    <property type="evidence" value="ECO:0007669"/>
    <property type="project" value="TreeGrafter"/>
</dbReference>
<protein>
    <submittedName>
        <fullName evidence="2">Spermine oxidase</fullName>
    </submittedName>
</protein>
<keyword evidence="4" id="KW-1185">Reference proteome</keyword>
<reference evidence="3" key="3">
    <citation type="submission" date="2022-06" db="UniProtKB">
        <authorList>
            <consortium name="EnsemblMetazoa"/>
        </authorList>
    </citation>
    <scope>IDENTIFICATION</scope>
</reference>
<dbReference type="Gene3D" id="3.50.50.60">
    <property type="entry name" value="FAD/NAD(P)-binding domain"/>
    <property type="match status" value="1"/>
</dbReference>
<dbReference type="SUPFAM" id="SSF54373">
    <property type="entry name" value="FAD-linked reductases, C-terminal domain"/>
    <property type="match status" value="1"/>
</dbReference>
<reference evidence="4" key="1">
    <citation type="journal article" date="2020" name="PLoS Negl. Trop. Dis.">
        <title>High-quality nuclear genome for Sarcoptes scabiei-A critical resource for a neglected parasite.</title>
        <authorList>
            <person name="Korhonen P.K."/>
            <person name="Gasser R.B."/>
            <person name="Ma G."/>
            <person name="Wang T."/>
            <person name="Stroehlein A.J."/>
            <person name="Young N.D."/>
            <person name="Ang C.S."/>
            <person name="Fernando D.D."/>
            <person name="Lu H.C."/>
            <person name="Taylor S."/>
            <person name="Reynolds S.L."/>
            <person name="Mofiz E."/>
            <person name="Najaraj S.H."/>
            <person name="Gowda H."/>
            <person name="Madugundu A."/>
            <person name="Renuse S."/>
            <person name="Holt D."/>
            <person name="Pandey A."/>
            <person name="Papenfuss A.T."/>
            <person name="Fischer K."/>
        </authorList>
    </citation>
    <scope>NUCLEOTIDE SEQUENCE [LARGE SCALE GENOMIC DNA]</scope>
</reference>
<dbReference type="InterPro" id="IPR036188">
    <property type="entry name" value="FAD/NAD-bd_sf"/>
</dbReference>
<sequence length="529" mass="61234">MVDTRIAIVGAGIAGISAAHRLYQNGFKNFVILEAKDQIGGRIRSIKFDNNWIELGAQWIHGQQGNILYDFADKNELIADLTKDFGLEANGFFCTDDGDLIESNLVRDLIVYVDEKKEDIRNIDEINFNVFEYFRAAFDDFVRSRVDSEEIIESDLETINLLRKVFRWFIIYEVIDNSCDNLRELSSLSYIEWHNCFGTVDLINLKNGYVSVLNKLVEDFPFENHLRLNTVVERISTTFDYTSASIELKLIDNSVNSREENHFEYFDHVILTSSLGFLKANLTTGFFDFDLPDRKSAIIKALGFSAINKVYLYFDRPFWIKETKGFQILWSNISDQHSYSMSEPKVLNDWENQAQKFPSWVYCIQGFDRVYNQPNMLMAWIGSYGAKQIESLDDDEIAECLTEVLETIVPQSCRLIGSVIAKPSKIFCTRWNSEPYVLGSYSNRTLEYGHLCSDNHRHNIEILSEPLRYKDIIKPSIDHNLQTKSDWPLIHFAGEATDFEFYSTTHGAMQSGFREANRIIEFHRSKLKN</sequence>
<accession>A0A834RBM7</accession>
<dbReference type="InterPro" id="IPR050281">
    <property type="entry name" value="Flavin_monoamine_oxidase"/>
</dbReference>
<dbReference type="Proteomes" id="UP000070412">
    <property type="component" value="Unassembled WGS sequence"/>
</dbReference>
<gene>
    <name evidence="2" type="ORF">SSS_5097</name>
</gene>
<evidence type="ECO:0000259" key="1">
    <source>
        <dbReference type="Pfam" id="PF01593"/>
    </source>
</evidence>
<dbReference type="AlphaFoldDB" id="A0A834RBM7"/>